<accession>A0A4D7QNY2</accession>
<feature type="region of interest" description="Disordered" evidence="1">
    <location>
        <begin position="130"/>
        <end position="152"/>
    </location>
</feature>
<dbReference type="Proteomes" id="UP000298588">
    <property type="component" value="Chromosome"/>
</dbReference>
<sequence>MSQAAKANEPSMEEILASIRRIIADDEPQKPAAKAPAAAPPAAAPPAAAEEAPKSQDDIDALLAGFDAMDVEPEPPPPPPPPPVVKAAPPPPPPRAPEPDILELTKDDAVPDMVGMIKPIAQRADIAFMDAVEPPPPPPQRHYAPPPEPVAAGQPLLSADAHAAVGAAFGSLANTMLSNNARTIEDLIKDMLRPMLKNWLDDNLPQLVERLVRAEIERVSRGGPQR</sequence>
<evidence type="ECO:0000256" key="1">
    <source>
        <dbReference type="SAM" id="MobiDB-lite"/>
    </source>
</evidence>
<dbReference type="OrthoDB" id="7189469at2"/>
<dbReference type="RefSeq" id="WP_137100595.1">
    <property type="nucleotide sequence ID" value="NZ_CP039865.1"/>
</dbReference>
<feature type="compositionally biased region" description="Pro residues" evidence="1">
    <location>
        <begin position="74"/>
        <end position="96"/>
    </location>
</feature>
<proteinExistence type="predicted"/>
<organism evidence="2 3">
    <name type="scientific">Phreatobacter aquaticus</name>
    <dbReference type="NCBI Taxonomy" id="2570229"/>
    <lineage>
        <taxon>Bacteria</taxon>
        <taxon>Pseudomonadati</taxon>
        <taxon>Pseudomonadota</taxon>
        <taxon>Alphaproteobacteria</taxon>
        <taxon>Hyphomicrobiales</taxon>
        <taxon>Phreatobacteraceae</taxon>
        <taxon>Phreatobacter</taxon>
    </lineage>
</organism>
<evidence type="ECO:0000313" key="2">
    <source>
        <dbReference type="EMBL" id="QCK87266.1"/>
    </source>
</evidence>
<gene>
    <name evidence="2" type="ORF">E8L99_16630</name>
</gene>
<dbReference type="Pfam" id="PF10691">
    <property type="entry name" value="DUF2497"/>
    <property type="match status" value="1"/>
</dbReference>
<reference evidence="2 3" key="1">
    <citation type="submission" date="2019-04" db="EMBL/GenBank/DDBJ databases">
        <title>Phreatobacter aquaticus sp. nov.</title>
        <authorList>
            <person name="Choi A."/>
            <person name="Baek K."/>
        </authorList>
    </citation>
    <scope>NUCLEOTIDE SEQUENCE [LARGE SCALE GENOMIC DNA]</scope>
    <source>
        <strain evidence="2 3">NMCR1094</strain>
    </source>
</reference>
<keyword evidence="3" id="KW-1185">Reference proteome</keyword>
<feature type="compositionally biased region" description="Pro residues" evidence="1">
    <location>
        <begin position="133"/>
        <end position="149"/>
    </location>
</feature>
<name>A0A4D7QNY2_9HYPH</name>
<feature type="region of interest" description="Disordered" evidence="1">
    <location>
        <begin position="17"/>
        <end position="101"/>
    </location>
</feature>
<evidence type="ECO:0000313" key="3">
    <source>
        <dbReference type="Proteomes" id="UP000298588"/>
    </source>
</evidence>
<dbReference type="EMBL" id="CP039865">
    <property type="protein sequence ID" value="QCK87266.1"/>
    <property type="molecule type" value="Genomic_DNA"/>
</dbReference>
<dbReference type="InterPro" id="IPR019632">
    <property type="entry name" value="DUF2497"/>
</dbReference>
<dbReference type="KEGG" id="paqt:E8L99_16630"/>
<protein>
    <submittedName>
        <fullName evidence="2">DUF2497 domain-containing protein</fullName>
    </submittedName>
</protein>
<dbReference type="AlphaFoldDB" id="A0A4D7QNY2"/>